<sequence>MLNKISLIQLLVISVVVIANETGPEVTVKQGILRGKYQQTKDGKTFSAFTAIPYAQPPNGELRFKPAVPIKSWAGTLDATKPHNACPQLDILANNNYIGDEDCLYLNVYTPQLPDSDKELLPVIFYIHGGGFAEGSANLYGPEFLVAKDVVLVTVNYRLGPLGFFTTGTSHALGNEGLKDQAVALKWTKSNIAKFGGDPENIIVAGQSAGGASAHYHMLSPLSKDLIKGVIVQSGTALANWALMPHFLNARRGKILAGNLGCDTYDIEEMMKCLKDASAQDIIKETEFFYEFDRDPYMIFKPVIEPVHPDAFLSEDPIEIITSGKAADVPILTGLTTDEGDGKIAMLYSDMNFVKELDANFSDIGAMYLAFADGVAHRYREAAAPKVKEFYLGDKPFDESTKSKVSQMISDAYILTAEDVAVGLHAKYSKQPIYYYLFGYKGSSSFCDLITDDSEEYGVCHSDDLLYLFNLDLFFPDSKPTESDKKVTDFMTTLWANFAKYGNPTPETDTSIPVKWEPVEKQKQNYYFIKSDKDVELAEGLYSERAEFWRNLKLNIRTKTIRKELTTKKIRDEF</sequence>
<name>A0A8K0CIP0_IGNLU</name>
<keyword evidence="6" id="KW-0732">Signal</keyword>
<dbReference type="PANTHER" id="PTHR43142">
    <property type="entry name" value="CARBOXYLIC ESTER HYDROLASE"/>
    <property type="match status" value="1"/>
</dbReference>
<keyword evidence="3 6" id="KW-0378">Hydrolase</keyword>
<dbReference type="Gene3D" id="3.40.50.1820">
    <property type="entry name" value="alpha/beta hydrolase"/>
    <property type="match status" value="1"/>
</dbReference>
<evidence type="ECO:0000313" key="9">
    <source>
        <dbReference type="Proteomes" id="UP000801492"/>
    </source>
</evidence>
<dbReference type="SUPFAM" id="SSF53474">
    <property type="entry name" value="alpha/beta-Hydrolases"/>
    <property type="match status" value="1"/>
</dbReference>
<dbReference type="CDD" id="cd00312">
    <property type="entry name" value="Esterase_lipase"/>
    <property type="match status" value="1"/>
</dbReference>
<evidence type="ECO:0000256" key="2">
    <source>
        <dbReference type="ARBA" id="ARBA00022487"/>
    </source>
</evidence>
<dbReference type="AlphaFoldDB" id="A0A8K0CIP0"/>
<dbReference type="InterPro" id="IPR019826">
    <property type="entry name" value="Carboxylesterase_B_AS"/>
</dbReference>
<comment type="caution">
    <text evidence="8">The sequence shown here is derived from an EMBL/GenBank/DDBJ whole genome shotgun (WGS) entry which is preliminary data.</text>
</comment>
<organism evidence="8 9">
    <name type="scientific">Ignelater luminosus</name>
    <name type="common">Cucubano</name>
    <name type="synonym">Pyrophorus luminosus</name>
    <dbReference type="NCBI Taxonomy" id="2038154"/>
    <lineage>
        <taxon>Eukaryota</taxon>
        <taxon>Metazoa</taxon>
        <taxon>Ecdysozoa</taxon>
        <taxon>Arthropoda</taxon>
        <taxon>Hexapoda</taxon>
        <taxon>Insecta</taxon>
        <taxon>Pterygota</taxon>
        <taxon>Neoptera</taxon>
        <taxon>Endopterygota</taxon>
        <taxon>Coleoptera</taxon>
        <taxon>Polyphaga</taxon>
        <taxon>Elateriformia</taxon>
        <taxon>Elateroidea</taxon>
        <taxon>Elateridae</taxon>
        <taxon>Agrypninae</taxon>
        <taxon>Pyrophorini</taxon>
        <taxon>Ignelater</taxon>
    </lineage>
</organism>
<dbReference type="EMBL" id="VTPC01089320">
    <property type="protein sequence ID" value="KAF2885851.1"/>
    <property type="molecule type" value="Genomic_DNA"/>
</dbReference>
<accession>A0A8K0CIP0</accession>
<gene>
    <name evidence="8" type="ORF">ILUMI_20324</name>
</gene>
<dbReference type="Pfam" id="PF00135">
    <property type="entry name" value="COesterase"/>
    <property type="match status" value="1"/>
</dbReference>
<feature type="chain" id="PRO_5035489319" description="Carboxylic ester hydrolase" evidence="6">
    <location>
        <begin position="20"/>
        <end position="574"/>
    </location>
</feature>
<dbReference type="PANTHER" id="PTHR43142:SF1">
    <property type="entry name" value="CARBOXYLIC ESTER HYDROLASE"/>
    <property type="match status" value="1"/>
</dbReference>
<keyword evidence="2" id="KW-0719">Serine esterase</keyword>
<protein>
    <recommendedName>
        <fullName evidence="6">Carboxylic ester hydrolase</fullName>
        <ecNumber evidence="6">3.1.1.-</ecNumber>
    </recommendedName>
</protein>
<dbReference type="EC" id="3.1.1.-" evidence="6"/>
<keyword evidence="9" id="KW-1185">Reference proteome</keyword>
<evidence type="ECO:0000256" key="1">
    <source>
        <dbReference type="ARBA" id="ARBA00005964"/>
    </source>
</evidence>
<dbReference type="InterPro" id="IPR029058">
    <property type="entry name" value="AB_hydrolase_fold"/>
</dbReference>
<dbReference type="InterPro" id="IPR019819">
    <property type="entry name" value="Carboxylesterase_B_CS"/>
</dbReference>
<dbReference type="OrthoDB" id="6678266at2759"/>
<evidence type="ECO:0000256" key="6">
    <source>
        <dbReference type="RuleBase" id="RU361235"/>
    </source>
</evidence>
<dbReference type="PROSITE" id="PS00941">
    <property type="entry name" value="CARBOXYLESTERASE_B_2"/>
    <property type="match status" value="1"/>
</dbReference>
<evidence type="ECO:0000256" key="3">
    <source>
        <dbReference type="ARBA" id="ARBA00022801"/>
    </source>
</evidence>
<dbReference type="Proteomes" id="UP000801492">
    <property type="component" value="Unassembled WGS sequence"/>
</dbReference>
<dbReference type="GO" id="GO:0052689">
    <property type="term" value="F:carboxylic ester hydrolase activity"/>
    <property type="evidence" value="ECO:0007669"/>
    <property type="project" value="UniProtKB-KW"/>
</dbReference>
<reference evidence="8" key="1">
    <citation type="submission" date="2019-08" db="EMBL/GenBank/DDBJ databases">
        <title>The genome of the North American firefly Photinus pyralis.</title>
        <authorList>
            <consortium name="Photinus pyralis genome working group"/>
            <person name="Fallon T.R."/>
            <person name="Sander Lower S.E."/>
            <person name="Weng J.-K."/>
        </authorList>
    </citation>
    <scope>NUCLEOTIDE SEQUENCE</scope>
    <source>
        <strain evidence="8">TRF0915ILg1</strain>
        <tissue evidence="8">Whole body</tissue>
    </source>
</reference>
<comment type="similarity">
    <text evidence="1 6">Belongs to the type-B carboxylesterase/lipase family.</text>
</comment>
<evidence type="ECO:0000313" key="8">
    <source>
        <dbReference type="EMBL" id="KAF2885851.1"/>
    </source>
</evidence>
<feature type="signal peptide" evidence="6">
    <location>
        <begin position="1"/>
        <end position="19"/>
    </location>
</feature>
<proteinExistence type="inferred from homology"/>
<keyword evidence="4" id="KW-1015">Disulfide bond</keyword>
<dbReference type="PROSITE" id="PS00122">
    <property type="entry name" value="CARBOXYLESTERASE_B_1"/>
    <property type="match status" value="1"/>
</dbReference>
<keyword evidence="5" id="KW-0325">Glycoprotein</keyword>
<evidence type="ECO:0000256" key="5">
    <source>
        <dbReference type="ARBA" id="ARBA00023180"/>
    </source>
</evidence>
<feature type="domain" description="Carboxylesterase type B" evidence="7">
    <location>
        <begin position="24"/>
        <end position="549"/>
    </location>
</feature>
<evidence type="ECO:0000256" key="4">
    <source>
        <dbReference type="ARBA" id="ARBA00023157"/>
    </source>
</evidence>
<evidence type="ECO:0000259" key="7">
    <source>
        <dbReference type="Pfam" id="PF00135"/>
    </source>
</evidence>
<dbReference type="InterPro" id="IPR002018">
    <property type="entry name" value="CarbesteraseB"/>
</dbReference>